<keyword evidence="2" id="KW-1185">Reference proteome</keyword>
<proteinExistence type="predicted"/>
<dbReference type="EMBL" id="JAMJPK010000001">
    <property type="protein sequence ID" value="MCL7939245.1"/>
    <property type="molecule type" value="Genomic_DNA"/>
</dbReference>
<gene>
    <name evidence="1" type="ORF">M8009_02860</name>
</gene>
<dbReference type="Proteomes" id="UP001165369">
    <property type="component" value="Unassembled WGS sequence"/>
</dbReference>
<evidence type="ECO:0000313" key="1">
    <source>
        <dbReference type="EMBL" id="MCL7939245.1"/>
    </source>
</evidence>
<comment type="caution">
    <text evidence="1">The sequence shown here is derived from an EMBL/GenBank/DDBJ whole genome shotgun (WGS) entry which is preliminary data.</text>
</comment>
<sequence length="307" mass="34546">MKDSLVNKGVAILGKCRPIDGKPIVVVGTARGGTSMVAGALSKLGVFMGETATPPVYEDLKLSAFFENKDYDSALETVRRYNASYKTWGWKRPSNISYLQAVHKTLDSPFYVFVFKDIFSIAHRNNISMKQDIIKGMKNAVSQYEECLRFIEKNNPNSMFVSYEKVINNTENFVHELKKFSGLSPSEQQISDAIAFIRPSPEDYLDKSRITKAQGRVDAVNKGLVRGWAKYDYNKKIALVDIYRNDALLGTVKANSPREDLEKTFGQACAFNFELPSGVEIKKGDVIKAKVSDEINFLNNTPYIFEE</sequence>
<reference evidence="1" key="1">
    <citation type="submission" date="2022-05" db="EMBL/GenBank/DDBJ databases">
        <title>Halomonas geminus sp. nov. and Halomonas llamarensis sp. nov. isolated from high-altitude salars of the Atacama Desert.</title>
        <authorList>
            <person name="Hintersatz C."/>
            <person name="Rojas L.A."/>
            <person name="Wei T.-S."/>
            <person name="Kutschke S."/>
            <person name="Lehmann F."/>
            <person name="Jain R."/>
            <person name="Pollmann K."/>
        </authorList>
    </citation>
    <scope>NUCLEOTIDE SEQUENCE</scope>
    <source>
        <strain evidence="1">ATCH28</strain>
    </source>
</reference>
<evidence type="ECO:0008006" key="3">
    <source>
        <dbReference type="Google" id="ProtNLM"/>
    </source>
</evidence>
<dbReference type="SUPFAM" id="SSF52540">
    <property type="entry name" value="P-loop containing nucleoside triphosphate hydrolases"/>
    <property type="match status" value="1"/>
</dbReference>
<dbReference type="RefSeq" id="WP_250059253.1">
    <property type="nucleotide sequence ID" value="NZ_JAMJPK010000001.1"/>
</dbReference>
<protein>
    <recommendedName>
        <fullName evidence="3">Sulfotransferase family protein</fullName>
    </recommendedName>
</protein>
<dbReference type="InterPro" id="IPR027417">
    <property type="entry name" value="P-loop_NTPase"/>
</dbReference>
<dbReference type="Gene3D" id="3.40.50.300">
    <property type="entry name" value="P-loop containing nucleotide triphosphate hydrolases"/>
    <property type="match status" value="1"/>
</dbReference>
<accession>A0ABT0SYP6</accession>
<organism evidence="1 2">
    <name type="scientific">Halomonas gemina</name>
    <dbReference type="NCBI Taxonomy" id="2945105"/>
    <lineage>
        <taxon>Bacteria</taxon>
        <taxon>Pseudomonadati</taxon>
        <taxon>Pseudomonadota</taxon>
        <taxon>Gammaproteobacteria</taxon>
        <taxon>Oceanospirillales</taxon>
        <taxon>Halomonadaceae</taxon>
        <taxon>Halomonas</taxon>
    </lineage>
</organism>
<name>A0ABT0SYP6_9GAMM</name>
<evidence type="ECO:0000313" key="2">
    <source>
        <dbReference type="Proteomes" id="UP001165369"/>
    </source>
</evidence>